<reference evidence="3 4" key="1">
    <citation type="submission" date="2022-03" db="EMBL/GenBank/DDBJ databases">
        <authorList>
            <person name="Nunn A."/>
            <person name="Chopra R."/>
            <person name="Nunn A."/>
            <person name="Contreras Garrido A."/>
        </authorList>
    </citation>
    <scope>NUCLEOTIDE SEQUENCE [LARGE SCALE GENOMIC DNA]</scope>
</reference>
<feature type="domain" description="LOB" evidence="2">
    <location>
        <begin position="14"/>
        <end position="128"/>
    </location>
</feature>
<protein>
    <recommendedName>
        <fullName evidence="2">LOB domain-containing protein</fullName>
    </recommendedName>
</protein>
<dbReference type="PANTHER" id="PTHR31301">
    <property type="entry name" value="LOB DOMAIN-CONTAINING PROTEIN 4-RELATED"/>
    <property type="match status" value="1"/>
</dbReference>
<dbReference type="EMBL" id="CAJVSB020000581">
    <property type="protein sequence ID" value="CAH2056821.1"/>
    <property type="molecule type" value="Genomic_DNA"/>
</dbReference>
<comment type="caution">
    <text evidence="3">The sequence shown here is derived from an EMBL/GenBank/DDBJ whole genome shotgun (WGS) entry which is preliminary data.</text>
</comment>
<dbReference type="PROSITE" id="PS50891">
    <property type="entry name" value="LOB"/>
    <property type="match status" value="1"/>
</dbReference>
<gene>
    <name evidence="3" type="ORF">TAV2_LOCUS12014</name>
</gene>
<dbReference type="Proteomes" id="UP000836841">
    <property type="component" value="Unassembled WGS sequence"/>
</dbReference>
<evidence type="ECO:0000256" key="1">
    <source>
        <dbReference type="ARBA" id="ARBA00005474"/>
    </source>
</evidence>
<name>A0AAU9S6L1_THLAR</name>
<organism evidence="3 4">
    <name type="scientific">Thlaspi arvense</name>
    <name type="common">Field penny-cress</name>
    <dbReference type="NCBI Taxonomy" id="13288"/>
    <lineage>
        <taxon>Eukaryota</taxon>
        <taxon>Viridiplantae</taxon>
        <taxon>Streptophyta</taxon>
        <taxon>Embryophyta</taxon>
        <taxon>Tracheophyta</taxon>
        <taxon>Spermatophyta</taxon>
        <taxon>Magnoliopsida</taxon>
        <taxon>eudicotyledons</taxon>
        <taxon>Gunneridae</taxon>
        <taxon>Pentapetalae</taxon>
        <taxon>rosids</taxon>
        <taxon>malvids</taxon>
        <taxon>Brassicales</taxon>
        <taxon>Brassicaceae</taxon>
        <taxon>Thlaspideae</taxon>
        <taxon>Thlaspi</taxon>
    </lineage>
</organism>
<dbReference type="PANTHER" id="PTHR31301:SF153">
    <property type="entry name" value="LOB DOMAIN-CONTAINING PROTEIN 26"/>
    <property type="match status" value="1"/>
</dbReference>
<sequence length="156" mass="17607">MLILQIQQAMSNSTRCAACKSLRRRCSQDCVLAPYFPSNNPQRFDLSTRSLELVMSARCLRRIQNQGLFSPNDWGTSGEFTRDAAECISFEATWRVRDPVYGCVGIISHLQQQIIQTQIEITNIYAEIALHKAQQEHSYQVAQSGNSFDNAVGKMS</sequence>
<feature type="non-terminal residue" evidence="3">
    <location>
        <position position="156"/>
    </location>
</feature>
<evidence type="ECO:0000313" key="4">
    <source>
        <dbReference type="Proteomes" id="UP000836841"/>
    </source>
</evidence>
<dbReference type="InterPro" id="IPR004883">
    <property type="entry name" value="LOB"/>
</dbReference>
<dbReference type="AlphaFoldDB" id="A0AAU9S6L1"/>
<keyword evidence="4" id="KW-1185">Reference proteome</keyword>
<evidence type="ECO:0000313" key="3">
    <source>
        <dbReference type="EMBL" id="CAH2056821.1"/>
    </source>
</evidence>
<dbReference type="Pfam" id="PF03195">
    <property type="entry name" value="LOB"/>
    <property type="match status" value="2"/>
</dbReference>
<comment type="similarity">
    <text evidence="1">Belongs to the LOB domain-containing protein family.</text>
</comment>
<proteinExistence type="inferred from homology"/>
<accession>A0AAU9S6L1</accession>
<evidence type="ECO:0000259" key="2">
    <source>
        <dbReference type="PROSITE" id="PS50891"/>
    </source>
</evidence>